<sequence length="270" mass="29777">MTTAPKSPWAHASEYSLSHSPAFLNNHHPRPSKHRPVRPTHNRSVSSNPSVSPLAKIKEEHKAAHRAKHLRKAVPADTIDSLDKSFFGNGTYHHEGPYDATLASRQIPGHSPIDAVKYTNAQALAATPRANIIDSLTRKVPLQGVGMVPPGVVGPGGQKFEYEEEDIQRSQGGLGRWSGIEYLDADIKGKGEPSFTIEEQEKALEAQRRSQKGVVYNGEGEMEMLHYGRMRSVSDLSQYPYRMSPVETSTSSGSGVLGELKKKLPLRRRK</sequence>
<feature type="region of interest" description="Disordered" evidence="1">
    <location>
        <begin position="20"/>
        <end position="53"/>
    </location>
</feature>
<name>A0A3N4LZL4_9PEZI</name>
<protein>
    <recommendedName>
        <fullName evidence="4">Pal1-domain-containing protein</fullName>
    </recommendedName>
</protein>
<dbReference type="GO" id="GO:0005737">
    <property type="term" value="C:cytoplasm"/>
    <property type="evidence" value="ECO:0007669"/>
    <property type="project" value="TreeGrafter"/>
</dbReference>
<dbReference type="InParanoid" id="A0A3N4LZL4"/>
<gene>
    <name evidence="2" type="ORF">L211DRAFT_608792</name>
</gene>
<dbReference type="Proteomes" id="UP000267821">
    <property type="component" value="Unassembled WGS sequence"/>
</dbReference>
<feature type="compositionally biased region" description="Basic residues" evidence="1">
    <location>
        <begin position="27"/>
        <end position="41"/>
    </location>
</feature>
<evidence type="ECO:0000256" key="1">
    <source>
        <dbReference type="SAM" id="MobiDB-lite"/>
    </source>
</evidence>
<evidence type="ECO:0008006" key="4">
    <source>
        <dbReference type="Google" id="ProtNLM"/>
    </source>
</evidence>
<dbReference type="Pfam" id="PF08316">
    <property type="entry name" value="Pal1"/>
    <property type="match status" value="1"/>
</dbReference>
<dbReference type="OrthoDB" id="5389892at2759"/>
<dbReference type="InterPro" id="IPR013226">
    <property type="entry name" value="Pal1"/>
</dbReference>
<dbReference type="PANTHER" id="PTHR28307:SF1">
    <property type="entry name" value="PAL1 CELL MORPHOLOGY PROTEIN"/>
    <property type="match status" value="1"/>
</dbReference>
<keyword evidence="3" id="KW-1185">Reference proteome</keyword>
<feature type="compositionally biased region" description="Low complexity" evidence="1">
    <location>
        <begin position="42"/>
        <end position="53"/>
    </location>
</feature>
<dbReference type="EMBL" id="ML121532">
    <property type="protein sequence ID" value="RPB27118.1"/>
    <property type="molecule type" value="Genomic_DNA"/>
</dbReference>
<accession>A0A3N4LZL4</accession>
<dbReference type="AlphaFoldDB" id="A0A3N4LZL4"/>
<feature type="region of interest" description="Disordered" evidence="1">
    <location>
        <begin position="244"/>
        <end position="270"/>
    </location>
</feature>
<reference evidence="2 3" key="1">
    <citation type="journal article" date="2018" name="Nat. Ecol. Evol.">
        <title>Pezizomycetes genomes reveal the molecular basis of ectomycorrhizal truffle lifestyle.</title>
        <authorList>
            <person name="Murat C."/>
            <person name="Payen T."/>
            <person name="Noel B."/>
            <person name="Kuo A."/>
            <person name="Morin E."/>
            <person name="Chen J."/>
            <person name="Kohler A."/>
            <person name="Krizsan K."/>
            <person name="Balestrini R."/>
            <person name="Da Silva C."/>
            <person name="Montanini B."/>
            <person name="Hainaut M."/>
            <person name="Levati E."/>
            <person name="Barry K.W."/>
            <person name="Belfiori B."/>
            <person name="Cichocki N."/>
            <person name="Clum A."/>
            <person name="Dockter R.B."/>
            <person name="Fauchery L."/>
            <person name="Guy J."/>
            <person name="Iotti M."/>
            <person name="Le Tacon F."/>
            <person name="Lindquist E.A."/>
            <person name="Lipzen A."/>
            <person name="Malagnac F."/>
            <person name="Mello A."/>
            <person name="Molinier V."/>
            <person name="Miyauchi S."/>
            <person name="Poulain J."/>
            <person name="Riccioni C."/>
            <person name="Rubini A."/>
            <person name="Sitrit Y."/>
            <person name="Splivallo R."/>
            <person name="Traeger S."/>
            <person name="Wang M."/>
            <person name="Zifcakova L."/>
            <person name="Wipf D."/>
            <person name="Zambonelli A."/>
            <person name="Paolocci F."/>
            <person name="Nowrousian M."/>
            <person name="Ottonello S."/>
            <person name="Baldrian P."/>
            <person name="Spatafora J.W."/>
            <person name="Henrissat B."/>
            <person name="Nagy L.G."/>
            <person name="Aury J.M."/>
            <person name="Wincker P."/>
            <person name="Grigoriev I.V."/>
            <person name="Bonfante P."/>
            <person name="Martin F.M."/>
        </authorList>
    </citation>
    <scope>NUCLEOTIDE SEQUENCE [LARGE SCALE GENOMIC DNA]</scope>
    <source>
        <strain evidence="2 3">ATCC MYA-4762</strain>
    </source>
</reference>
<proteinExistence type="predicted"/>
<evidence type="ECO:0000313" key="2">
    <source>
        <dbReference type="EMBL" id="RPB27118.1"/>
    </source>
</evidence>
<organism evidence="2 3">
    <name type="scientific">Terfezia boudieri ATCC MYA-4762</name>
    <dbReference type="NCBI Taxonomy" id="1051890"/>
    <lineage>
        <taxon>Eukaryota</taxon>
        <taxon>Fungi</taxon>
        <taxon>Dikarya</taxon>
        <taxon>Ascomycota</taxon>
        <taxon>Pezizomycotina</taxon>
        <taxon>Pezizomycetes</taxon>
        <taxon>Pezizales</taxon>
        <taxon>Pezizaceae</taxon>
        <taxon>Terfezia</taxon>
    </lineage>
</organism>
<dbReference type="PANTHER" id="PTHR28307">
    <property type="entry name" value="PROTEIN PAL1"/>
    <property type="match status" value="1"/>
</dbReference>
<evidence type="ECO:0000313" key="3">
    <source>
        <dbReference type="Proteomes" id="UP000267821"/>
    </source>
</evidence>